<sequence length="280" mass="31980">MGFENVPPAATPAENGVEKREGKKMKQRIPVAEEASLKLFDMIRAVKGASESVVEVYTHSEEQRKLSDRVKAFAEAVGELMAMAGIDHLFEQPTEADLSKRITVSYRSPEKNSTKTDGVYELTSINEFIDQFLEDFLGVLDIPPHMKSRFEGLKKESRGPLSDLVIDLISRKDYFGDEREEDLVKQFVKEFEDKVEANEEATEHAIEHYESTRRMIEGFMSGVEGGKFKDLEQQDPETYMRMLDSIYSAVFGSKQASKSTKELFLNEVYDREFRQSTQDN</sequence>
<protein>
    <submittedName>
        <fullName evidence="2">Uncharacterized protein</fullName>
    </submittedName>
</protein>
<reference evidence="3" key="1">
    <citation type="submission" date="2017-09" db="EMBL/GenBank/DDBJ databases">
        <title>Depth-based differentiation of microbial function through sediment-hosted aquifers and enrichment of novel symbionts in the deep terrestrial subsurface.</title>
        <authorList>
            <person name="Probst A.J."/>
            <person name="Ladd B."/>
            <person name="Jarett J.K."/>
            <person name="Geller-Mcgrath D.E."/>
            <person name="Sieber C.M.K."/>
            <person name="Emerson J.B."/>
            <person name="Anantharaman K."/>
            <person name="Thomas B.C."/>
            <person name="Malmstrom R."/>
            <person name="Stieglmeier M."/>
            <person name="Klingl A."/>
            <person name="Woyke T."/>
            <person name="Ryan C.M."/>
            <person name="Banfield J.F."/>
        </authorList>
    </citation>
    <scope>NUCLEOTIDE SEQUENCE [LARGE SCALE GENOMIC DNA]</scope>
</reference>
<feature type="region of interest" description="Disordered" evidence="1">
    <location>
        <begin position="1"/>
        <end position="27"/>
    </location>
</feature>
<gene>
    <name evidence="2" type="ORF">COT97_03845</name>
</gene>
<dbReference type="EMBL" id="PFAP01000027">
    <property type="protein sequence ID" value="PIR93969.1"/>
    <property type="molecule type" value="Genomic_DNA"/>
</dbReference>
<dbReference type="AlphaFoldDB" id="A0A2H0V6D2"/>
<name>A0A2H0V6D2_9BACT</name>
<comment type="caution">
    <text evidence="2">The sequence shown here is derived from an EMBL/GenBank/DDBJ whole genome shotgun (WGS) entry which is preliminary data.</text>
</comment>
<organism evidence="2 3">
    <name type="scientific">Candidatus Falkowbacteria bacterium CG10_big_fil_rev_8_21_14_0_10_39_11</name>
    <dbReference type="NCBI Taxonomy" id="1974565"/>
    <lineage>
        <taxon>Bacteria</taxon>
        <taxon>Candidatus Falkowiibacteriota</taxon>
    </lineage>
</organism>
<evidence type="ECO:0000313" key="2">
    <source>
        <dbReference type="EMBL" id="PIR93969.1"/>
    </source>
</evidence>
<dbReference type="Proteomes" id="UP000229901">
    <property type="component" value="Unassembled WGS sequence"/>
</dbReference>
<evidence type="ECO:0000256" key="1">
    <source>
        <dbReference type="SAM" id="MobiDB-lite"/>
    </source>
</evidence>
<evidence type="ECO:0000313" key="3">
    <source>
        <dbReference type="Proteomes" id="UP000229901"/>
    </source>
</evidence>
<proteinExistence type="predicted"/>
<accession>A0A2H0V6D2</accession>